<dbReference type="GO" id="GO:0030983">
    <property type="term" value="F:mismatched DNA binding"/>
    <property type="evidence" value="ECO:0007669"/>
    <property type="project" value="InterPro"/>
</dbReference>
<dbReference type="GO" id="GO:0032300">
    <property type="term" value="C:mismatch repair complex"/>
    <property type="evidence" value="ECO:0007669"/>
    <property type="project" value="InterPro"/>
</dbReference>
<protein>
    <recommendedName>
        <fullName evidence="4">MutL C-terminal dimerisation domain-containing protein</fullName>
    </recommendedName>
</protein>
<dbReference type="InterPro" id="IPR013507">
    <property type="entry name" value="DNA_mismatch_S5_2-like"/>
</dbReference>
<evidence type="ECO:0000313" key="5">
    <source>
        <dbReference type="EMBL" id="KIJ37395.1"/>
    </source>
</evidence>
<dbReference type="HOGENOM" id="CLU_005415_1_0_1"/>
<evidence type="ECO:0000256" key="2">
    <source>
        <dbReference type="ARBA" id="ARBA00022763"/>
    </source>
</evidence>
<dbReference type="GO" id="GO:0005524">
    <property type="term" value="F:ATP binding"/>
    <property type="evidence" value="ECO:0007669"/>
    <property type="project" value="InterPro"/>
</dbReference>
<dbReference type="Pfam" id="PF08676">
    <property type="entry name" value="MutL_C"/>
    <property type="match status" value="1"/>
</dbReference>
<dbReference type="SUPFAM" id="SSF118116">
    <property type="entry name" value="DNA mismatch repair protein MutL"/>
    <property type="match status" value="1"/>
</dbReference>
<dbReference type="InterPro" id="IPR037198">
    <property type="entry name" value="MutL_C_sf"/>
</dbReference>
<evidence type="ECO:0000259" key="4">
    <source>
        <dbReference type="SMART" id="SM00853"/>
    </source>
</evidence>
<dbReference type="InterPro" id="IPR014762">
    <property type="entry name" value="DNA_mismatch_repair_CS"/>
</dbReference>
<evidence type="ECO:0000256" key="3">
    <source>
        <dbReference type="SAM" id="MobiDB-lite"/>
    </source>
</evidence>
<dbReference type="PROSITE" id="PS00058">
    <property type="entry name" value="DNA_MISMATCH_REPAIR_1"/>
    <property type="match status" value="1"/>
</dbReference>
<dbReference type="SMART" id="SM00853">
    <property type="entry name" value="MutL_C"/>
    <property type="match status" value="1"/>
</dbReference>
<feature type="domain" description="MutL C-terminal dimerisation" evidence="4">
    <location>
        <begin position="549"/>
        <end position="735"/>
    </location>
</feature>
<dbReference type="GO" id="GO:0016887">
    <property type="term" value="F:ATP hydrolysis activity"/>
    <property type="evidence" value="ECO:0007669"/>
    <property type="project" value="InterPro"/>
</dbReference>
<dbReference type="Proteomes" id="UP000054279">
    <property type="component" value="Unassembled WGS sequence"/>
</dbReference>
<dbReference type="InterPro" id="IPR042121">
    <property type="entry name" value="MutL_C_regsub"/>
</dbReference>
<comment type="similarity">
    <text evidence="1">Belongs to the DNA mismatch repair MutL/HexB family.</text>
</comment>
<dbReference type="SUPFAM" id="SSF54211">
    <property type="entry name" value="Ribosomal protein S5 domain 2-like"/>
    <property type="match status" value="1"/>
</dbReference>
<dbReference type="GO" id="GO:0140664">
    <property type="term" value="F:ATP-dependent DNA damage sensor activity"/>
    <property type="evidence" value="ECO:0007669"/>
    <property type="project" value="InterPro"/>
</dbReference>
<dbReference type="InterPro" id="IPR042120">
    <property type="entry name" value="MutL_C_dimsub"/>
</dbReference>
<evidence type="ECO:0000256" key="1">
    <source>
        <dbReference type="ARBA" id="ARBA00006082"/>
    </source>
</evidence>
<dbReference type="InterPro" id="IPR036890">
    <property type="entry name" value="HATPase_C_sf"/>
</dbReference>
<organism evidence="5 6">
    <name type="scientific">Sphaerobolus stellatus (strain SS14)</name>
    <dbReference type="NCBI Taxonomy" id="990650"/>
    <lineage>
        <taxon>Eukaryota</taxon>
        <taxon>Fungi</taxon>
        <taxon>Dikarya</taxon>
        <taxon>Basidiomycota</taxon>
        <taxon>Agaricomycotina</taxon>
        <taxon>Agaricomycetes</taxon>
        <taxon>Phallomycetidae</taxon>
        <taxon>Geastrales</taxon>
        <taxon>Sphaerobolaceae</taxon>
        <taxon>Sphaerobolus</taxon>
    </lineage>
</organism>
<dbReference type="Gene3D" id="3.30.230.10">
    <property type="match status" value="1"/>
</dbReference>
<keyword evidence="6" id="KW-1185">Reference proteome</keyword>
<dbReference type="Pfam" id="PF13589">
    <property type="entry name" value="HATPase_c_3"/>
    <property type="match status" value="1"/>
</dbReference>
<dbReference type="PANTHER" id="PTHR10073:SF47">
    <property type="entry name" value="DNA MISMATCH REPAIR PROTEIN MLH3"/>
    <property type="match status" value="1"/>
</dbReference>
<dbReference type="InterPro" id="IPR014721">
    <property type="entry name" value="Ribsml_uS5_D2-typ_fold_subgr"/>
</dbReference>
<dbReference type="Gene3D" id="3.30.1540.20">
    <property type="entry name" value="MutL, C-terminal domain, dimerisation subdomain"/>
    <property type="match status" value="1"/>
</dbReference>
<dbReference type="EMBL" id="KN837169">
    <property type="protein sequence ID" value="KIJ37395.1"/>
    <property type="molecule type" value="Genomic_DNA"/>
</dbReference>
<dbReference type="GO" id="GO:0006298">
    <property type="term" value="P:mismatch repair"/>
    <property type="evidence" value="ECO:0007669"/>
    <property type="project" value="InterPro"/>
</dbReference>
<feature type="region of interest" description="Disordered" evidence="3">
    <location>
        <begin position="428"/>
        <end position="467"/>
    </location>
</feature>
<dbReference type="InterPro" id="IPR020568">
    <property type="entry name" value="Ribosomal_Su5_D2-typ_SF"/>
</dbReference>
<reference evidence="5 6" key="1">
    <citation type="submission" date="2014-06" db="EMBL/GenBank/DDBJ databases">
        <title>Evolutionary Origins and Diversification of the Mycorrhizal Mutualists.</title>
        <authorList>
            <consortium name="DOE Joint Genome Institute"/>
            <consortium name="Mycorrhizal Genomics Consortium"/>
            <person name="Kohler A."/>
            <person name="Kuo A."/>
            <person name="Nagy L.G."/>
            <person name="Floudas D."/>
            <person name="Copeland A."/>
            <person name="Barry K.W."/>
            <person name="Cichocki N."/>
            <person name="Veneault-Fourrey C."/>
            <person name="LaButti K."/>
            <person name="Lindquist E.A."/>
            <person name="Lipzen A."/>
            <person name="Lundell T."/>
            <person name="Morin E."/>
            <person name="Murat C."/>
            <person name="Riley R."/>
            <person name="Ohm R."/>
            <person name="Sun H."/>
            <person name="Tunlid A."/>
            <person name="Henrissat B."/>
            <person name="Grigoriev I.V."/>
            <person name="Hibbett D.S."/>
            <person name="Martin F."/>
        </authorList>
    </citation>
    <scope>NUCLEOTIDE SEQUENCE [LARGE SCALE GENOMIC DNA]</scope>
    <source>
        <strain evidence="5 6">SS14</strain>
    </source>
</reference>
<accession>A0A0C9VIN2</accession>
<dbReference type="InterPro" id="IPR038973">
    <property type="entry name" value="MutL/Mlh/Pms-like"/>
</dbReference>
<proteinExistence type="inferred from homology"/>
<dbReference type="Gene3D" id="3.30.1370.100">
    <property type="entry name" value="MutL, C-terminal domain, regulatory subdomain"/>
    <property type="match status" value="1"/>
</dbReference>
<dbReference type="GO" id="GO:0061982">
    <property type="term" value="P:meiosis I cell cycle process"/>
    <property type="evidence" value="ECO:0007669"/>
    <property type="project" value="UniProtKB-ARBA"/>
</dbReference>
<dbReference type="InterPro" id="IPR014790">
    <property type="entry name" value="MutL_C"/>
</dbReference>
<gene>
    <name evidence="5" type="ORF">M422DRAFT_177918</name>
</gene>
<dbReference type="AlphaFoldDB" id="A0A0C9VIN2"/>
<keyword evidence="2" id="KW-0227">DNA damage</keyword>
<dbReference type="SUPFAM" id="SSF55874">
    <property type="entry name" value="ATPase domain of HSP90 chaperone/DNA topoisomerase II/histidine kinase"/>
    <property type="match status" value="1"/>
</dbReference>
<dbReference type="PANTHER" id="PTHR10073">
    <property type="entry name" value="DNA MISMATCH REPAIR PROTEIN MLH, PMS, MUTL"/>
    <property type="match status" value="1"/>
</dbReference>
<dbReference type="Pfam" id="PF01119">
    <property type="entry name" value="DNA_mis_repair"/>
    <property type="match status" value="1"/>
</dbReference>
<evidence type="ECO:0000313" key="6">
    <source>
        <dbReference type="Proteomes" id="UP000054279"/>
    </source>
</evidence>
<sequence>MNISLNPKPIKSLPAFSRSLLRSTTILTSLPQIISELVQNSLDAGASHVEVGVDVEQWQCWVRDDGHGMSKDDMSILAKAGEEGRYGSSKAYDPTSLDSVSTFGFRGEALASAANLSCLEMSSRSAISRDTWSVILKGNKKLYYSSAVRHRREKPGTTVFIRDAFHNLPIRRKSHPNTARTLELIRKDLECVALVCPDVSFTLENSGKENVEGKGRGRIMSVPKVIYKILFEGLSTYIWKGTLRDINRYPLSPCDFHRVIDTQFSSSSFGRHVNIRRSPRKNERRPVYVLNITIPPNAVDNTLEPAKSAMHLRDRDAACSFLESVVHDFLVRNAFASARINRFDTKSPSPKKKRKISCDDLESIDVRIRLQTSSARPSSSKARPQEYTLNVDPFTETNEDLKWVDPQTGQAYHIDPQTGNTFAIEQEHKEEEGVSSPKKRRKGRTIVDTSRLRRRSKSGTPAKESMPEWMQETLEGWQNPTFGRDEPGIPTINSVTSFSRKPWLQRASEKESPFDKPISLDTRLMGGRKYNADDVDVSFNRSQLKKAQVIGQVDSKYVSCLVPTSKSEGKVLVLVDQHAADERVRVERFLKELCQGFLVDNVETLEMKPAVPVLLTALEARTLTESERCREAFARWGFRFTENHVEEQEGQEQYRQVHVESVPEVVSEKILMADELRELVKGFLARLEADLDTDYNKVSISDSHWTSALRYCPRELLELVNSKACRGAIMFNDSLKLDQCERLISQLSDTVWPFMCAHGRYGNGRLPNLLFTALLPLDPPLRL</sequence>
<name>A0A0C9VIN2_SPHS4</name>
<dbReference type="Gene3D" id="3.30.565.10">
    <property type="entry name" value="Histidine kinase-like ATPase, C-terminal domain"/>
    <property type="match status" value="1"/>
</dbReference>
<dbReference type="OrthoDB" id="429932at2759"/>